<dbReference type="PANTHER" id="PTHR47506">
    <property type="entry name" value="TRANSCRIPTIONAL REGULATORY PROTEIN"/>
    <property type="match status" value="1"/>
</dbReference>
<gene>
    <name evidence="7" type="ORF">CGE01nite_22080</name>
</gene>
<feature type="compositionally biased region" description="Acidic residues" evidence="5">
    <location>
        <begin position="1"/>
        <end position="10"/>
    </location>
</feature>
<dbReference type="PANTHER" id="PTHR47506:SF6">
    <property type="entry name" value="HTH-TYPE TRANSCRIPTIONAL REPRESSOR NEMR"/>
    <property type="match status" value="1"/>
</dbReference>
<keyword evidence="8" id="KW-1185">Reference proteome</keyword>
<proteinExistence type="predicted"/>
<evidence type="ECO:0000259" key="6">
    <source>
        <dbReference type="PROSITE" id="PS50977"/>
    </source>
</evidence>
<dbReference type="SUPFAM" id="SSF46689">
    <property type="entry name" value="Homeodomain-like"/>
    <property type="match status" value="1"/>
</dbReference>
<dbReference type="Gene3D" id="1.10.357.10">
    <property type="entry name" value="Tetracycline Repressor, domain 2"/>
    <property type="match status" value="1"/>
</dbReference>
<comment type="caution">
    <text evidence="7">The sequence shown here is derived from an EMBL/GenBank/DDBJ whole genome shotgun (WGS) entry which is preliminary data.</text>
</comment>
<keyword evidence="3" id="KW-0804">Transcription</keyword>
<evidence type="ECO:0000256" key="4">
    <source>
        <dbReference type="PROSITE-ProRule" id="PRU00335"/>
    </source>
</evidence>
<dbReference type="AlphaFoldDB" id="A0A4Y3KLU7"/>
<keyword evidence="2 4" id="KW-0238">DNA-binding</keyword>
<dbReference type="GO" id="GO:0003677">
    <property type="term" value="F:DNA binding"/>
    <property type="evidence" value="ECO:0007669"/>
    <property type="project" value="UniProtKB-UniRule"/>
</dbReference>
<feature type="compositionally biased region" description="Low complexity" evidence="5">
    <location>
        <begin position="17"/>
        <end position="30"/>
    </location>
</feature>
<evidence type="ECO:0000256" key="2">
    <source>
        <dbReference type="ARBA" id="ARBA00023125"/>
    </source>
</evidence>
<feature type="domain" description="HTH tetR-type" evidence="6">
    <location>
        <begin position="41"/>
        <end position="101"/>
    </location>
</feature>
<evidence type="ECO:0000256" key="5">
    <source>
        <dbReference type="SAM" id="MobiDB-lite"/>
    </source>
</evidence>
<sequence>MVAAMDDDASGVDRPRTATTAGAALPTTTARRQRRPRQATAERRAEILRAAARTFGAKGYKTGSLAEVAEQVGITHAGVLHHFGSKEQLLVEVLEFRDKEDVRELEGQHIPDGLELFHHLVRTARANELRPGIVQGYTVLTGESVTENHPARTWVTDRFRVLRGEIAHAVTVVGGPGTSDEAATRAANAIIGVMDGLQVQWLLDPSAVQLAEGTRVAIEAILTAACPDTTIPTLG</sequence>
<evidence type="ECO:0000256" key="1">
    <source>
        <dbReference type="ARBA" id="ARBA00023015"/>
    </source>
</evidence>
<feature type="DNA-binding region" description="H-T-H motif" evidence="4">
    <location>
        <begin position="64"/>
        <end position="83"/>
    </location>
</feature>
<reference evidence="7 8" key="1">
    <citation type="submission" date="2019-06" db="EMBL/GenBank/DDBJ databases">
        <title>Whole genome shotgun sequence of Cellulomonas gelida NBRC 3748.</title>
        <authorList>
            <person name="Hosoyama A."/>
            <person name="Uohara A."/>
            <person name="Ohji S."/>
            <person name="Ichikawa N."/>
        </authorList>
    </citation>
    <scope>NUCLEOTIDE SEQUENCE [LARGE SCALE GENOMIC DNA]</scope>
    <source>
        <strain evidence="7 8">NBRC 3748</strain>
    </source>
</reference>
<organism evidence="7 8">
    <name type="scientific">Cellulomonas gelida</name>
    <dbReference type="NCBI Taxonomy" id="1712"/>
    <lineage>
        <taxon>Bacteria</taxon>
        <taxon>Bacillati</taxon>
        <taxon>Actinomycetota</taxon>
        <taxon>Actinomycetes</taxon>
        <taxon>Micrococcales</taxon>
        <taxon>Cellulomonadaceae</taxon>
        <taxon>Cellulomonas</taxon>
    </lineage>
</organism>
<dbReference type="PRINTS" id="PR00455">
    <property type="entry name" value="HTHTETR"/>
</dbReference>
<evidence type="ECO:0000313" key="7">
    <source>
        <dbReference type="EMBL" id="GEA84957.1"/>
    </source>
</evidence>
<keyword evidence="1" id="KW-0805">Transcription regulation</keyword>
<dbReference type="InterPro" id="IPR001647">
    <property type="entry name" value="HTH_TetR"/>
</dbReference>
<feature type="region of interest" description="Disordered" evidence="5">
    <location>
        <begin position="1"/>
        <end position="41"/>
    </location>
</feature>
<accession>A0A4Y3KLU7</accession>
<name>A0A4Y3KLU7_9CELL</name>
<dbReference type="Proteomes" id="UP000320461">
    <property type="component" value="Unassembled WGS sequence"/>
</dbReference>
<dbReference type="PROSITE" id="PS50977">
    <property type="entry name" value="HTH_TETR_2"/>
    <property type="match status" value="1"/>
</dbReference>
<dbReference type="InterPro" id="IPR036271">
    <property type="entry name" value="Tet_transcr_reg_TetR-rel_C_sf"/>
</dbReference>
<evidence type="ECO:0000256" key="3">
    <source>
        <dbReference type="ARBA" id="ARBA00023163"/>
    </source>
</evidence>
<dbReference type="SUPFAM" id="SSF48498">
    <property type="entry name" value="Tetracyclin repressor-like, C-terminal domain"/>
    <property type="match status" value="1"/>
</dbReference>
<protein>
    <submittedName>
        <fullName evidence="7">TetR family transcriptional regulator</fullName>
    </submittedName>
</protein>
<dbReference type="Pfam" id="PF00440">
    <property type="entry name" value="TetR_N"/>
    <property type="match status" value="1"/>
</dbReference>
<dbReference type="InterPro" id="IPR009057">
    <property type="entry name" value="Homeodomain-like_sf"/>
</dbReference>
<evidence type="ECO:0000313" key="8">
    <source>
        <dbReference type="Proteomes" id="UP000320461"/>
    </source>
</evidence>
<dbReference type="EMBL" id="BJLQ01000023">
    <property type="protein sequence ID" value="GEA84957.1"/>
    <property type="molecule type" value="Genomic_DNA"/>
</dbReference>